<name>A0A6J5BX37_9BURK</name>
<feature type="compositionally biased region" description="Polar residues" evidence="1">
    <location>
        <begin position="1"/>
        <end position="23"/>
    </location>
</feature>
<dbReference type="EMBL" id="CADIKB010000028">
    <property type="protein sequence ID" value="CAB3720069.1"/>
    <property type="molecule type" value="Genomic_DNA"/>
</dbReference>
<evidence type="ECO:0000313" key="3">
    <source>
        <dbReference type="Proteomes" id="UP000494249"/>
    </source>
</evidence>
<accession>A0A6J5BX37</accession>
<evidence type="ECO:0000313" key="2">
    <source>
        <dbReference type="EMBL" id="CAB3720069.1"/>
    </source>
</evidence>
<organism evidence="2 3">
    <name type="scientific">Paraburkholderia phenoliruptrix</name>
    <dbReference type="NCBI Taxonomy" id="252970"/>
    <lineage>
        <taxon>Bacteria</taxon>
        <taxon>Pseudomonadati</taxon>
        <taxon>Pseudomonadota</taxon>
        <taxon>Betaproteobacteria</taxon>
        <taxon>Burkholderiales</taxon>
        <taxon>Burkholderiaceae</taxon>
        <taxon>Paraburkholderia</taxon>
    </lineage>
</organism>
<feature type="region of interest" description="Disordered" evidence="1">
    <location>
        <begin position="1"/>
        <end position="53"/>
    </location>
</feature>
<evidence type="ECO:0000256" key="1">
    <source>
        <dbReference type="SAM" id="MobiDB-lite"/>
    </source>
</evidence>
<dbReference type="RefSeq" id="WP_156946688.1">
    <property type="nucleotide sequence ID" value="NZ_CADFGL010000010.1"/>
</dbReference>
<protein>
    <submittedName>
        <fullName evidence="2">Uncharacterized protein</fullName>
    </submittedName>
</protein>
<feature type="compositionally biased region" description="Basic and acidic residues" evidence="1">
    <location>
        <begin position="30"/>
        <end position="53"/>
    </location>
</feature>
<gene>
    <name evidence="2" type="ORF">LMG22037_04687</name>
</gene>
<reference evidence="2 3" key="1">
    <citation type="submission" date="2020-04" db="EMBL/GenBank/DDBJ databases">
        <authorList>
            <person name="De Canck E."/>
        </authorList>
    </citation>
    <scope>NUCLEOTIDE SEQUENCE [LARGE SCALE GENOMIC DNA]</scope>
    <source>
        <strain evidence="2 3">LMG 22037</strain>
    </source>
</reference>
<dbReference type="AlphaFoldDB" id="A0A6J5BX37"/>
<sequence>MAVSKTVSPKAPSQNPTSFYQGKQQGGAHGKPERVPEKLKGGPMREKMGRKGL</sequence>
<dbReference type="Proteomes" id="UP000494249">
    <property type="component" value="Unassembled WGS sequence"/>
</dbReference>
<proteinExistence type="predicted"/>